<dbReference type="InterPro" id="IPR011684">
    <property type="entry name" value="NAB"/>
</dbReference>
<feature type="coiled-coil region" evidence="3">
    <location>
        <begin position="483"/>
        <end position="818"/>
    </location>
</feature>
<evidence type="ECO:0000313" key="6">
    <source>
        <dbReference type="EMBL" id="KAG8389313.1"/>
    </source>
</evidence>
<feature type="coiled-coil region" evidence="3">
    <location>
        <begin position="168"/>
        <end position="440"/>
    </location>
</feature>
<feature type="region of interest" description="Disordered" evidence="4">
    <location>
        <begin position="111"/>
        <end position="134"/>
    </location>
</feature>
<proteinExistence type="inferred from homology"/>
<evidence type="ECO:0000256" key="3">
    <source>
        <dbReference type="SAM" id="Coils"/>
    </source>
</evidence>
<evidence type="ECO:0000256" key="1">
    <source>
        <dbReference type="ARBA" id="ARBA00023054"/>
    </source>
</evidence>
<dbReference type="GO" id="GO:0051015">
    <property type="term" value="F:actin filament binding"/>
    <property type="evidence" value="ECO:0007669"/>
    <property type="project" value="TreeGrafter"/>
</dbReference>
<dbReference type="GO" id="GO:0005886">
    <property type="term" value="C:plasma membrane"/>
    <property type="evidence" value="ECO:0007669"/>
    <property type="project" value="TreeGrafter"/>
</dbReference>
<comment type="similarity">
    <text evidence="2">Belongs to the NET family.</text>
</comment>
<dbReference type="Pfam" id="PF07765">
    <property type="entry name" value="KIP1"/>
    <property type="match status" value="1"/>
</dbReference>
<sequence>MAKLSHMESRRMYSWWWDSHISPKNSKWLQENLTDMDLKVKSMIKLIEEDADSFARRAEMYYKKRPELMKMVEEFYRAYRALAERYDHATGVIRHAHRTMSEAELPMMFTDDSPAGSVSGTDPRTPERSNKIGEFIDDSDSFTRRPVERVRRGLNFDEAYENNTKLDQVSESEEIRNLKEAIAKLEAEKEADLVQYQQRLDKLSQLENEISKTREDFKALTDHANKAENEVVVLKEALTKLETEKESKLQDYNQCLDKISNLQTIVSTAREDTEKLNERAKTAETEVEYLKGEVDKLAIEKDAALDQYLQSLEIISNLENKLQLTEEDAKKLKEKAEKAENEVEILKETISKLTEENEAAAVEYQKCLETISTLEQKLTCAYEEAKRLNVEIDNGVSKLNSAEEKCLLLESSNQSLHSELESLMLKMGNQNQELTEKQKELGRLWASIQEERLRFLEAETAFQTLQHLHAQTQEELRAIASELHNRAQLLNVAENQNRSLQDEVLKVKQENEHLDELNASSSLSMKDMQNEICSLKESKGKLEEEVELRLNQRNALQQEIYCLREELNDLNKKHVSVLDQVEAVGLNPESFGPSVKELQVKNSSLKETCERVSSEKAALLEKLVTFGQLLEKNSLLETSLSDLNAELEAVRGKIEALEQSCQSLLKEKSTLLDEKAALVTQLQETNKNLEELSENKTVLVNSLSEAHRQLEALKAKSKILEDSCQLLVNEKADLMSEKDGLSSQLENTQTRLEDLGKIYGELEGRFLMLEKEKESTLRKVEELQMSLEVERQEHGSYVEKSKTQFSGVEAEMRLLQEECQWRNRRLDQVLDNAIDNEIEIFVFRVTAQELKENNGALLIKNQKLLEESSLLEIKILELEQNNLEQQVEIKSLSDQASGLRVGTCQFLKALDIVEDHACKDKTERDQVYVNRVLSKLQNMKGSLCKAEEENLQCAVELSVLVTWIKKLSQDSQNLEVDKNEIEHELKVRTEQVLVLQNEALALVEMNEELRTKLREEDCNKNTLMTQIEDLNRKLMDMQGTYQVLEREKFAISEEKRCLTDNYLRLEEANGALEEENHVLCYKVLSLEILSLILRSSADEKIMVLRELGFDLNKLHDMNASLMGKLSFTEGRLEETKIENLSLKEKLQKSEDELKVVATVKDQMSIEFENGKKLLHQMSVELQEAEQKINLVEKEKLELNKSVEDVRTEYNVVKMVRDQQESQLLKLSTDNEHLSKENNSLLEASQKREVELHKLQGEHNKSKIQEENLNFELQEKANEINELEARAESIFGQLQYFMASQLLYEQKFRELQGACLGYIDQNEGLENHLAAIGPEIISLKECISSLEDHTDIHIKFQNPENEKLQGAQATNDPCENILNKDKKALTPSAFTDLRDLRVRLQAIAKAAVEVKEQMVQENIDLHSRLDASIRQIELLHPESGRYRRNPRPTSEIIEADSALLTKDIVLDQISDGSSYGFSKRQPTDVDNQNFELWETSDLDGNVAGTVGKSKKIVFPSDFRRVKSIKKQKSGFSTSDGLIEKELSIDKLEISKRSTESFQEGNKRKVLERLDSDVQKLANLQITVQDLKRKLEVTEKGKRGKAVIECEALKGQLEEADIAIMKLFDLNGRLMKNIEENEKTSFSDPKSSFDLEGDVSARRRRVPEQARRMSEKIGRLQLEIQKIQFVLLKLDDEERGKAKMSESKRRILLRDYLYGGGRKGQRRKKAQFCACVQPSTVED</sequence>
<feature type="coiled-coil region" evidence="3">
    <location>
        <begin position="1568"/>
        <end position="1595"/>
    </location>
</feature>
<dbReference type="SUPFAM" id="SSF57997">
    <property type="entry name" value="Tropomyosin"/>
    <property type="match status" value="1"/>
</dbReference>
<dbReference type="EMBL" id="WHWC01000002">
    <property type="protein sequence ID" value="KAG8389313.1"/>
    <property type="molecule type" value="Genomic_DNA"/>
</dbReference>
<dbReference type="PANTHER" id="PTHR32258:SF32">
    <property type="entry name" value="PROTEIN NETWORKED 1D"/>
    <property type="match status" value="1"/>
</dbReference>
<keyword evidence="1 3" id="KW-0175">Coiled coil</keyword>
<dbReference type="Proteomes" id="UP000826271">
    <property type="component" value="Unassembled WGS sequence"/>
</dbReference>
<feature type="coiled-coil region" evidence="3">
    <location>
        <begin position="1132"/>
        <end position="1236"/>
    </location>
</feature>
<comment type="caution">
    <text evidence="6">The sequence shown here is derived from an EMBL/GenBank/DDBJ whole genome shotgun (WGS) entry which is preliminary data.</text>
</comment>
<dbReference type="Gene3D" id="1.10.287.1490">
    <property type="match status" value="1"/>
</dbReference>
<keyword evidence="7" id="KW-1185">Reference proteome</keyword>
<evidence type="ECO:0000256" key="4">
    <source>
        <dbReference type="SAM" id="MobiDB-lite"/>
    </source>
</evidence>
<gene>
    <name evidence="6" type="ORF">BUALT_Bualt02G0216400</name>
</gene>
<dbReference type="InterPro" id="IPR051861">
    <property type="entry name" value="NET_actin-binding_domain"/>
</dbReference>
<accession>A0AAV6Y3L8</accession>
<reference evidence="6" key="1">
    <citation type="submission" date="2019-10" db="EMBL/GenBank/DDBJ databases">
        <authorList>
            <person name="Zhang R."/>
            <person name="Pan Y."/>
            <person name="Wang J."/>
            <person name="Ma R."/>
            <person name="Yu S."/>
        </authorList>
    </citation>
    <scope>NUCLEOTIDE SEQUENCE</scope>
    <source>
        <strain evidence="6">LA-IB0</strain>
        <tissue evidence="6">Leaf</tissue>
    </source>
</reference>
<feature type="coiled-coil region" evidence="3">
    <location>
        <begin position="1265"/>
        <end position="1292"/>
    </location>
</feature>
<dbReference type="PROSITE" id="PS51774">
    <property type="entry name" value="NAB"/>
    <property type="match status" value="1"/>
</dbReference>
<dbReference type="PANTHER" id="PTHR32258">
    <property type="entry name" value="PROTEIN NETWORKED 4A"/>
    <property type="match status" value="1"/>
</dbReference>
<evidence type="ECO:0000256" key="2">
    <source>
        <dbReference type="ARBA" id="ARBA00038006"/>
    </source>
</evidence>
<feature type="domain" description="NAB" evidence="5">
    <location>
        <begin position="13"/>
        <end position="93"/>
    </location>
</feature>
<name>A0AAV6Y3L8_9LAMI</name>
<evidence type="ECO:0000259" key="5">
    <source>
        <dbReference type="PROSITE" id="PS51774"/>
    </source>
</evidence>
<feature type="coiled-coil region" evidence="3">
    <location>
        <begin position="847"/>
        <end position="895"/>
    </location>
</feature>
<organism evidence="6 7">
    <name type="scientific">Buddleja alternifolia</name>
    <dbReference type="NCBI Taxonomy" id="168488"/>
    <lineage>
        <taxon>Eukaryota</taxon>
        <taxon>Viridiplantae</taxon>
        <taxon>Streptophyta</taxon>
        <taxon>Embryophyta</taxon>
        <taxon>Tracheophyta</taxon>
        <taxon>Spermatophyta</taxon>
        <taxon>Magnoliopsida</taxon>
        <taxon>eudicotyledons</taxon>
        <taxon>Gunneridae</taxon>
        <taxon>Pentapetalae</taxon>
        <taxon>asterids</taxon>
        <taxon>lamiids</taxon>
        <taxon>Lamiales</taxon>
        <taxon>Scrophulariaceae</taxon>
        <taxon>Buddlejeae</taxon>
        <taxon>Buddleja</taxon>
    </lineage>
</organism>
<protein>
    <recommendedName>
        <fullName evidence="5">NAB domain-containing protein</fullName>
    </recommendedName>
</protein>
<evidence type="ECO:0000313" key="7">
    <source>
        <dbReference type="Proteomes" id="UP000826271"/>
    </source>
</evidence>
<feature type="coiled-coil region" evidence="3">
    <location>
        <begin position="964"/>
        <end position="1075"/>
    </location>
</feature>